<evidence type="ECO:0000256" key="4">
    <source>
        <dbReference type="SAM" id="Coils"/>
    </source>
</evidence>
<feature type="transmembrane region" description="Helical" evidence="5">
    <location>
        <begin position="6"/>
        <end position="25"/>
    </location>
</feature>
<sequence>MSFKPNIKIFIPILILLFITLLVYIKIFQQKKVPEGVLVLHGRIEGREISLSSKIQGRIIKLYKKESDKVKAGELLAELRPDEFLAQLKSAKEEVEAAYQNKLLAESYLLKSKVKLEQAQRDLERYEKLYKEGVVSKREWEMAELNYNSALAEFMVNQRFISQAEARYKSALQKLKEVEVIYKETKIYAPTDGVILSRPVEEGEVVNPGQTIYTMVDLQKLYVKVYIPEPELGKVKLGSPARIYVDAYKNRYFNGTLTRIYEQAEFTPKNVETKEERVKLVFGAEVSVDNREELLKPGMPTDVVIKIDPKAEWIRP</sequence>
<keyword evidence="3 4" id="KW-0175">Coiled coil</keyword>
<gene>
    <name evidence="9" type="ORF">C0190_00950</name>
</gene>
<dbReference type="InterPro" id="IPR058792">
    <property type="entry name" value="Beta-barrel_RND_2"/>
</dbReference>
<dbReference type="InterPro" id="IPR058625">
    <property type="entry name" value="MdtA-like_BSH"/>
</dbReference>
<comment type="caution">
    <text evidence="9">The sequence shown here is derived from an EMBL/GenBank/DDBJ whole genome shotgun (WGS) entry which is preliminary data.</text>
</comment>
<dbReference type="Pfam" id="PF25917">
    <property type="entry name" value="BSH_RND"/>
    <property type="match status" value="1"/>
</dbReference>
<dbReference type="GO" id="GO:0030313">
    <property type="term" value="C:cell envelope"/>
    <property type="evidence" value="ECO:0007669"/>
    <property type="project" value="UniProtKB-SubCell"/>
</dbReference>
<feature type="coiled-coil region" evidence="4">
    <location>
        <begin position="85"/>
        <end position="129"/>
    </location>
</feature>
<dbReference type="PANTHER" id="PTHR32347:SF23">
    <property type="entry name" value="BLL5650 PROTEIN"/>
    <property type="match status" value="1"/>
</dbReference>
<proteinExistence type="inferred from homology"/>
<protein>
    <submittedName>
        <fullName evidence="9">Efflux RND transporter periplasmic adaptor subunit</fullName>
    </submittedName>
</protein>
<feature type="domain" description="Multidrug resistance protein MdtA-like alpha-helical hairpin" evidence="6">
    <location>
        <begin position="105"/>
        <end position="165"/>
    </location>
</feature>
<dbReference type="InterPro" id="IPR058624">
    <property type="entry name" value="MdtA-like_HH"/>
</dbReference>
<dbReference type="NCBIfam" id="TIGR01730">
    <property type="entry name" value="RND_mfp"/>
    <property type="match status" value="1"/>
</dbReference>
<reference evidence="9 10" key="1">
    <citation type="submission" date="2018-01" db="EMBL/GenBank/DDBJ databases">
        <title>Metagenomic assembled genomes from two thermal pools in the Uzon Caldera, Kamchatka, Russia.</title>
        <authorList>
            <person name="Wilkins L."/>
            <person name="Ettinger C."/>
        </authorList>
    </citation>
    <scope>NUCLEOTIDE SEQUENCE [LARGE SCALE GENOMIC DNA]</scope>
    <source>
        <strain evidence="9">ZAV-08</strain>
    </source>
</reference>
<dbReference type="AlphaFoldDB" id="A0A2N7PQ38"/>
<evidence type="ECO:0000259" key="7">
    <source>
        <dbReference type="Pfam" id="PF25917"/>
    </source>
</evidence>
<evidence type="ECO:0000256" key="3">
    <source>
        <dbReference type="ARBA" id="ARBA00023054"/>
    </source>
</evidence>
<accession>A0A2N7PQ38</accession>
<dbReference type="InterPro" id="IPR050465">
    <property type="entry name" value="UPF0194_transport"/>
</dbReference>
<evidence type="ECO:0000256" key="1">
    <source>
        <dbReference type="ARBA" id="ARBA00004196"/>
    </source>
</evidence>
<feature type="domain" description="Multidrug resistance protein MdtA-like barrel-sandwich hybrid" evidence="7">
    <location>
        <begin position="48"/>
        <end position="216"/>
    </location>
</feature>
<keyword evidence="5" id="KW-0472">Membrane</keyword>
<keyword evidence="5" id="KW-1133">Transmembrane helix</keyword>
<dbReference type="Gene3D" id="1.10.287.470">
    <property type="entry name" value="Helix hairpin bin"/>
    <property type="match status" value="1"/>
</dbReference>
<evidence type="ECO:0000313" key="9">
    <source>
        <dbReference type="EMBL" id="PMP68781.1"/>
    </source>
</evidence>
<dbReference type="Gene3D" id="2.40.30.170">
    <property type="match status" value="1"/>
</dbReference>
<dbReference type="Proteomes" id="UP000235460">
    <property type="component" value="Unassembled WGS sequence"/>
</dbReference>
<feature type="domain" description="CusB-like beta-barrel" evidence="8">
    <location>
        <begin position="222"/>
        <end position="303"/>
    </location>
</feature>
<dbReference type="Pfam" id="PF25876">
    <property type="entry name" value="HH_MFP_RND"/>
    <property type="match status" value="1"/>
</dbReference>
<keyword evidence="5" id="KW-0812">Transmembrane</keyword>
<organism evidence="9 10">
    <name type="scientific">Thermodesulfobacterium geofontis</name>
    <dbReference type="NCBI Taxonomy" id="1295609"/>
    <lineage>
        <taxon>Bacteria</taxon>
        <taxon>Pseudomonadati</taxon>
        <taxon>Thermodesulfobacteriota</taxon>
        <taxon>Thermodesulfobacteria</taxon>
        <taxon>Thermodesulfobacteriales</taxon>
        <taxon>Thermodesulfobacteriaceae</taxon>
        <taxon>Thermodesulfobacterium</taxon>
    </lineage>
</organism>
<evidence type="ECO:0000259" key="8">
    <source>
        <dbReference type="Pfam" id="PF25954"/>
    </source>
</evidence>
<dbReference type="Gene3D" id="2.40.50.100">
    <property type="match status" value="2"/>
</dbReference>
<name>A0A2N7PQ38_9BACT</name>
<dbReference type="EMBL" id="PNIK01000014">
    <property type="protein sequence ID" value="PMP68781.1"/>
    <property type="molecule type" value="Genomic_DNA"/>
</dbReference>
<dbReference type="Pfam" id="PF25954">
    <property type="entry name" value="Beta-barrel_RND_2"/>
    <property type="match status" value="1"/>
</dbReference>
<evidence type="ECO:0000259" key="6">
    <source>
        <dbReference type="Pfam" id="PF25876"/>
    </source>
</evidence>
<evidence type="ECO:0000256" key="2">
    <source>
        <dbReference type="ARBA" id="ARBA00009477"/>
    </source>
</evidence>
<evidence type="ECO:0000256" key="5">
    <source>
        <dbReference type="SAM" id="Phobius"/>
    </source>
</evidence>
<dbReference type="PANTHER" id="PTHR32347">
    <property type="entry name" value="EFFLUX SYSTEM COMPONENT YKNX-RELATED"/>
    <property type="match status" value="1"/>
</dbReference>
<dbReference type="SUPFAM" id="SSF111369">
    <property type="entry name" value="HlyD-like secretion proteins"/>
    <property type="match status" value="1"/>
</dbReference>
<evidence type="ECO:0000313" key="10">
    <source>
        <dbReference type="Proteomes" id="UP000235460"/>
    </source>
</evidence>
<comment type="similarity">
    <text evidence="2">Belongs to the membrane fusion protein (MFP) (TC 8.A.1) family.</text>
</comment>
<comment type="subcellular location">
    <subcellularLocation>
        <location evidence="1">Cell envelope</location>
    </subcellularLocation>
</comment>
<dbReference type="InterPro" id="IPR006143">
    <property type="entry name" value="RND_pump_MFP"/>
</dbReference>
<dbReference type="GO" id="GO:0016020">
    <property type="term" value="C:membrane"/>
    <property type="evidence" value="ECO:0007669"/>
    <property type="project" value="InterPro"/>
</dbReference>
<dbReference type="GO" id="GO:0022857">
    <property type="term" value="F:transmembrane transporter activity"/>
    <property type="evidence" value="ECO:0007669"/>
    <property type="project" value="InterPro"/>
</dbReference>